<dbReference type="EMBL" id="MT143829">
    <property type="protein sequence ID" value="QJB03182.1"/>
    <property type="molecule type" value="Genomic_DNA"/>
</dbReference>
<accession>A0A6M3MEM6</accession>
<name>A0A6M3MEM6_9ZZZZ</name>
<sequence length="305" mass="32632">MADHEDYLPGELPAIHSPTHANGGVDELNVAGLSGVTQELGIHAALPTVHQDAPALIATHTAIAAAHHARYTDGEAQDVADAQIATHAALPTVHQDAPALILTHKGDASAHHARYTDGEAVTQADARIAIHSALPTVHQDAPALILTHKGDASAHHAKYTDAEARSLFSPISYGPSAFTPERDFYDWVQDGQTLTNRTILTAQNYHNNVIAPNGSIITKITLYGYRDDADAALQLLLVKIDRIAGSVLMASVVADWTTGYDSGYVDYINFATIDNNNYSYDLIVVLNPNDNVADVKFSGAMIDFT</sequence>
<proteinExistence type="predicted"/>
<gene>
    <name evidence="2" type="ORF">MM171A01172_0006</name>
    <name evidence="3" type="ORF">MM171B00869_0012</name>
</gene>
<evidence type="ECO:0000313" key="2">
    <source>
        <dbReference type="EMBL" id="QJA99320.1"/>
    </source>
</evidence>
<evidence type="ECO:0000256" key="1">
    <source>
        <dbReference type="SAM" id="MobiDB-lite"/>
    </source>
</evidence>
<protein>
    <submittedName>
        <fullName evidence="3">Uncharacterized protein</fullName>
    </submittedName>
</protein>
<evidence type="ECO:0000313" key="3">
    <source>
        <dbReference type="EMBL" id="QJB03182.1"/>
    </source>
</evidence>
<organism evidence="3">
    <name type="scientific">viral metagenome</name>
    <dbReference type="NCBI Taxonomy" id="1070528"/>
    <lineage>
        <taxon>unclassified sequences</taxon>
        <taxon>metagenomes</taxon>
        <taxon>organismal metagenomes</taxon>
    </lineage>
</organism>
<feature type="region of interest" description="Disordered" evidence="1">
    <location>
        <begin position="1"/>
        <end position="20"/>
    </location>
</feature>
<dbReference type="EMBL" id="MT143643">
    <property type="protein sequence ID" value="QJA99320.1"/>
    <property type="molecule type" value="Genomic_DNA"/>
</dbReference>
<reference evidence="3" key="1">
    <citation type="submission" date="2020-03" db="EMBL/GenBank/DDBJ databases">
        <title>The deep terrestrial virosphere.</title>
        <authorList>
            <person name="Holmfeldt K."/>
            <person name="Nilsson E."/>
            <person name="Simone D."/>
            <person name="Lopez-Fernandez M."/>
            <person name="Wu X."/>
            <person name="de Brujin I."/>
            <person name="Lundin D."/>
            <person name="Andersson A."/>
            <person name="Bertilsson S."/>
            <person name="Dopson M."/>
        </authorList>
    </citation>
    <scope>NUCLEOTIDE SEQUENCE</scope>
    <source>
        <strain evidence="2">MM171A01172</strain>
        <strain evidence="3">MM171B00869</strain>
    </source>
</reference>
<dbReference type="AlphaFoldDB" id="A0A6M3MEM6"/>